<dbReference type="AlphaFoldDB" id="B3S5K0"/>
<name>B3S5K0_TRIAD</name>
<evidence type="ECO:0000313" key="11">
    <source>
        <dbReference type="EMBL" id="EDV21826.1"/>
    </source>
</evidence>
<evidence type="ECO:0000256" key="4">
    <source>
        <dbReference type="ARBA" id="ARBA00022989"/>
    </source>
</evidence>
<protein>
    <recommendedName>
        <fullName evidence="10">G-protein coupled receptors family 1 profile domain-containing protein</fullName>
    </recommendedName>
</protein>
<dbReference type="eggNOG" id="KOG3656">
    <property type="taxonomic scope" value="Eukaryota"/>
</dbReference>
<dbReference type="PRINTS" id="PR00237">
    <property type="entry name" value="GPCRRHODOPSN"/>
</dbReference>
<dbReference type="CTD" id="6756676"/>
<dbReference type="PANTHER" id="PTHR24249:SF411">
    <property type="entry name" value="G-PROTEIN COUPLED RECEPTORS FAMILY 1 PROFILE DOMAIN-CONTAINING PROTEIN"/>
    <property type="match status" value="1"/>
</dbReference>
<keyword evidence="3 9" id="KW-0812">Transmembrane</keyword>
<keyword evidence="6 9" id="KW-0472">Membrane</keyword>
<dbReference type="Proteomes" id="UP000009022">
    <property type="component" value="Unassembled WGS sequence"/>
</dbReference>
<evidence type="ECO:0000256" key="9">
    <source>
        <dbReference type="SAM" id="Phobius"/>
    </source>
</evidence>
<evidence type="ECO:0000256" key="1">
    <source>
        <dbReference type="ARBA" id="ARBA00004651"/>
    </source>
</evidence>
<dbReference type="InterPro" id="IPR017452">
    <property type="entry name" value="GPCR_Rhodpsn_7TM"/>
</dbReference>
<dbReference type="STRING" id="10228.B3S5K0"/>
<dbReference type="OMA" id="ENYLIHA"/>
<evidence type="ECO:0000256" key="6">
    <source>
        <dbReference type="ARBA" id="ARBA00023136"/>
    </source>
</evidence>
<comment type="subcellular location">
    <subcellularLocation>
        <location evidence="1">Cell membrane</location>
        <topology evidence="1">Multi-pass membrane protein</topology>
    </subcellularLocation>
</comment>
<keyword evidence="4 9" id="KW-1133">Transmembrane helix</keyword>
<dbReference type="InParanoid" id="B3S5K0"/>
<dbReference type="Gene3D" id="1.20.1070.10">
    <property type="entry name" value="Rhodopsin 7-helix transmembrane proteins"/>
    <property type="match status" value="1"/>
</dbReference>
<evidence type="ECO:0000256" key="5">
    <source>
        <dbReference type="ARBA" id="ARBA00023040"/>
    </source>
</evidence>
<feature type="transmembrane region" description="Helical" evidence="9">
    <location>
        <begin position="82"/>
        <end position="107"/>
    </location>
</feature>
<dbReference type="PANTHER" id="PTHR24249">
    <property type="entry name" value="HISTAMINE RECEPTOR-RELATED G-PROTEIN COUPLED RECEPTOR"/>
    <property type="match status" value="1"/>
</dbReference>
<dbReference type="HOGENOM" id="CLU_009579_3_3_1"/>
<dbReference type="InterPro" id="IPR000276">
    <property type="entry name" value="GPCR_Rhodpsn"/>
</dbReference>
<evidence type="ECO:0000256" key="2">
    <source>
        <dbReference type="ARBA" id="ARBA00022475"/>
    </source>
</evidence>
<feature type="transmembrane region" description="Helical" evidence="9">
    <location>
        <begin position="212"/>
        <end position="240"/>
    </location>
</feature>
<feature type="domain" description="G-protein coupled receptors family 1 profile" evidence="10">
    <location>
        <begin position="61"/>
        <end position="316"/>
    </location>
</feature>
<evidence type="ECO:0000259" key="10">
    <source>
        <dbReference type="PROSITE" id="PS50262"/>
    </source>
</evidence>
<evidence type="ECO:0000256" key="7">
    <source>
        <dbReference type="ARBA" id="ARBA00023170"/>
    </source>
</evidence>
<feature type="transmembrane region" description="Helical" evidence="9">
    <location>
        <begin position="261"/>
        <end position="284"/>
    </location>
</feature>
<keyword evidence="5" id="KW-0297">G-protein coupled receptor</keyword>
<dbReference type="PhylomeDB" id="B3S5K0"/>
<sequence length="345" mass="39090">MANSLTTTQISPPLTQFNTSVLNLATNQSISSPNIQFIYNPAKAVIYAVVLSIFSMISIPLNLFNLITLYRNPILHNMNNLLIGNLALVDFLNGLIVLPLIILTSLIGYPGHFICQLQGFFVLMLYLASLSSTSAISVDRFYAVIKPFRYSSIITPKKCIIITLYIWLIPLIFGITPTLGLQKYGLGRYFLLYFCAISFEKFQENYLIHALLMFYIIIIMFPLLYLLLLYVISLFFMIAYQKSAQDLARGNLKKSIRTTSMIIGTNLVCWLPYVIIGIRSVAYINRDVVPVYRPTFANIISVILIFSNSAINPVIYATTNSFIRKRFCGLLHSNRIQPWTSATPR</sequence>
<evidence type="ECO:0000256" key="8">
    <source>
        <dbReference type="ARBA" id="ARBA00023224"/>
    </source>
</evidence>
<dbReference type="GO" id="GO:0007186">
    <property type="term" value="P:G protein-coupled receptor signaling pathway"/>
    <property type="evidence" value="ECO:0000318"/>
    <property type="project" value="GO_Central"/>
</dbReference>
<dbReference type="GeneID" id="6756676"/>
<dbReference type="SUPFAM" id="SSF81321">
    <property type="entry name" value="Family A G protein-coupled receptor-like"/>
    <property type="match status" value="1"/>
</dbReference>
<accession>B3S5K0</accession>
<evidence type="ECO:0000313" key="12">
    <source>
        <dbReference type="Proteomes" id="UP000009022"/>
    </source>
</evidence>
<dbReference type="RefSeq" id="XP_002115463.1">
    <property type="nucleotide sequence ID" value="XM_002115427.1"/>
</dbReference>
<reference evidence="11 12" key="1">
    <citation type="journal article" date="2008" name="Nature">
        <title>The Trichoplax genome and the nature of placozoans.</title>
        <authorList>
            <person name="Srivastava M."/>
            <person name="Begovic E."/>
            <person name="Chapman J."/>
            <person name="Putnam N.H."/>
            <person name="Hellsten U."/>
            <person name="Kawashima T."/>
            <person name="Kuo A."/>
            <person name="Mitros T."/>
            <person name="Salamov A."/>
            <person name="Carpenter M.L."/>
            <person name="Signorovitch A.Y."/>
            <person name="Moreno M.A."/>
            <person name="Kamm K."/>
            <person name="Grimwood J."/>
            <person name="Schmutz J."/>
            <person name="Shapiro H."/>
            <person name="Grigoriev I.V."/>
            <person name="Buss L.W."/>
            <person name="Schierwater B."/>
            <person name="Dellaporta S.L."/>
            <person name="Rokhsar D.S."/>
        </authorList>
    </citation>
    <scope>NUCLEOTIDE SEQUENCE [LARGE SCALE GENOMIC DNA]</scope>
    <source>
        <strain evidence="11 12">Grell-BS-1999</strain>
    </source>
</reference>
<organism evidence="11 12">
    <name type="scientific">Trichoplax adhaerens</name>
    <name type="common">Trichoplax reptans</name>
    <dbReference type="NCBI Taxonomy" id="10228"/>
    <lineage>
        <taxon>Eukaryota</taxon>
        <taxon>Metazoa</taxon>
        <taxon>Placozoa</taxon>
        <taxon>Uniplacotomia</taxon>
        <taxon>Trichoplacea</taxon>
        <taxon>Trichoplacidae</taxon>
        <taxon>Trichoplax</taxon>
    </lineage>
</organism>
<proteinExistence type="predicted"/>
<keyword evidence="8" id="KW-0807">Transducer</keyword>
<keyword evidence="7" id="KW-0675">Receptor</keyword>
<dbReference type="Pfam" id="PF00001">
    <property type="entry name" value="7tm_1"/>
    <property type="match status" value="1"/>
</dbReference>
<dbReference type="GO" id="GO:0005886">
    <property type="term" value="C:plasma membrane"/>
    <property type="evidence" value="ECO:0000318"/>
    <property type="project" value="GO_Central"/>
</dbReference>
<dbReference type="GO" id="GO:0004930">
    <property type="term" value="F:G protein-coupled receptor activity"/>
    <property type="evidence" value="ECO:0000318"/>
    <property type="project" value="GO_Central"/>
</dbReference>
<evidence type="ECO:0000256" key="3">
    <source>
        <dbReference type="ARBA" id="ARBA00022692"/>
    </source>
</evidence>
<feature type="transmembrane region" description="Helical" evidence="9">
    <location>
        <begin position="119"/>
        <end position="138"/>
    </location>
</feature>
<dbReference type="FunCoup" id="B3S5K0">
    <property type="interactions" value="313"/>
</dbReference>
<feature type="transmembrane region" description="Helical" evidence="9">
    <location>
        <begin position="159"/>
        <end position="181"/>
    </location>
</feature>
<dbReference type="PROSITE" id="PS50262">
    <property type="entry name" value="G_PROTEIN_RECEP_F1_2"/>
    <property type="match status" value="1"/>
</dbReference>
<dbReference type="InterPro" id="IPR050569">
    <property type="entry name" value="TAAR"/>
</dbReference>
<keyword evidence="12" id="KW-1185">Reference proteome</keyword>
<gene>
    <name evidence="11" type="ORF">TRIADDRAFT_29682</name>
</gene>
<dbReference type="EMBL" id="DS985251">
    <property type="protein sequence ID" value="EDV21826.1"/>
    <property type="molecule type" value="Genomic_DNA"/>
</dbReference>
<dbReference type="OrthoDB" id="10042731at2759"/>
<feature type="transmembrane region" description="Helical" evidence="9">
    <location>
        <begin position="296"/>
        <end position="317"/>
    </location>
</feature>
<dbReference type="KEGG" id="tad:TRIADDRAFT_29682"/>
<feature type="transmembrane region" description="Helical" evidence="9">
    <location>
        <begin position="44"/>
        <end position="70"/>
    </location>
</feature>
<dbReference type="CDD" id="cd00637">
    <property type="entry name" value="7tm_classA_rhodopsin-like"/>
    <property type="match status" value="1"/>
</dbReference>
<keyword evidence="2" id="KW-1003">Cell membrane</keyword>